<evidence type="ECO:0000259" key="24">
    <source>
        <dbReference type="PROSITE" id="PS50011"/>
    </source>
</evidence>
<evidence type="ECO:0000256" key="2">
    <source>
        <dbReference type="ARBA" id="ARBA00010297"/>
    </source>
</evidence>
<dbReference type="PROSITE" id="PS00107">
    <property type="entry name" value="PROTEIN_KINASE_ATP"/>
    <property type="match status" value="1"/>
</dbReference>
<protein>
    <recommendedName>
        <fullName evidence="3">receptor protein-tyrosine kinase</fullName>
        <ecNumber evidence="3">2.7.10.1</ecNumber>
    </recommendedName>
</protein>
<dbReference type="GO" id="GO:0007399">
    <property type="term" value="P:nervous system development"/>
    <property type="evidence" value="ECO:0007669"/>
    <property type="project" value="TreeGrafter"/>
</dbReference>
<evidence type="ECO:0000256" key="7">
    <source>
        <dbReference type="ARBA" id="ARBA00022729"/>
    </source>
</evidence>
<dbReference type="GO" id="GO:0016477">
    <property type="term" value="P:cell migration"/>
    <property type="evidence" value="ECO:0007669"/>
    <property type="project" value="TreeGrafter"/>
</dbReference>
<dbReference type="InterPro" id="IPR014756">
    <property type="entry name" value="Ig_E-set"/>
</dbReference>
<dbReference type="InterPro" id="IPR011009">
    <property type="entry name" value="Kinase-like_dom_sf"/>
</dbReference>
<evidence type="ECO:0000256" key="18">
    <source>
        <dbReference type="ARBA" id="ARBA00023180"/>
    </source>
</evidence>
<dbReference type="InterPro" id="IPR015943">
    <property type="entry name" value="WD40/YVTN_repeat-like_dom_sf"/>
</dbReference>
<evidence type="ECO:0000256" key="12">
    <source>
        <dbReference type="ARBA" id="ARBA00022843"/>
    </source>
</evidence>
<keyword evidence="17" id="KW-0675">Receptor</keyword>
<dbReference type="Gene3D" id="2.130.10.10">
    <property type="entry name" value="YVTN repeat-like/Quinoprotein amine dehydrogenase"/>
    <property type="match status" value="1"/>
</dbReference>
<dbReference type="Gene3D" id="3.30.200.20">
    <property type="entry name" value="Phosphorylase Kinase, domain 1"/>
    <property type="match status" value="1"/>
</dbReference>
<dbReference type="Pfam" id="PF07714">
    <property type="entry name" value="PK_Tyr_Ser-Thr"/>
    <property type="match status" value="1"/>
</dbReference>
<keyword evidence="15" id="KW-0829">Tyrosine-protein kinase</keyword>
<dbReference type="InterPro" id="IPR002165">
    <property type="entry name" value="Plexin_repeat"/>
</dbReference>
<feature type="compositionally biased region" description="Pro residues" evidence="22">
    <location>
        <begin position="1457"/>
        <end position="1466"/>
    </location>
</feature>
<dbReference type="SMART" id="SM00423">
    <property type="entry name" value="PSI"/>
    <property type="match status" value="1"/>
</dbReference>
<evidence type="ECO:0000256" key="17">
    <source>
        <dbReference type="ARBA" id="ARBA00023170"/>
    </source>
</evidence>
<dbReference type="InterPro" id="IPR017441">
    <property type="entry name" value="Protein_kinase_ATP_BS"/>
</dbReference>
<dbReference type="Pfam" id="PF01403">
    <property type="entry name" value="Sema"/>
    <property type="match status" value="1"/>
</dbReference>
<dbReference type="GO" id="GO:0004714">
    <property type="term" value="F:transmembrane receptor protein tyrosine kinase activity"/>
    <property type="evidence" value="ECO:0007669"/>
    <property type="project" value="UniProtKB-EC"/>
</dbReference>
<dbReference type="PROSITE" id="PS00109">
    <property type="entry name" value="PROTEIN_KINASE_TYR"/>
    <property type="match status" value="1"/>
</dbReference>
<feature type="non-terminal residue" evidence="26">
    <location>
        <position position="1"/>
    </location>
</feature>
<comment type="subcellular location">
    <subcellularLocation>
        <location evidence="1">Membrane</location>
        <topology evidence="1">Single-pass type I membrane protein</topology>
    </subcellularLocation>
</comment>
<evidence type="ECO:0000259" key="25">
    <source>
        <dbReference type="PROSITE" id="PS51004"/>
    </source>
</evidence>
<dbReference type="InterPro" id="IPR002909">
    <property type="entry name" value="IPT_dom"/>
</dbReference>
<evidence type="ECO:0000256" key="11">
    <source>
        <dbReference type="ARBA" id="ARBA00022840"/>
    </source>
</evidence>
<dbReference type="InterPro" id="IPR016201">
    <property type="entry name" value="PSI"/>
</dbReference>
<dbReference type="InterPro" id="IPR036352">
    <property type="entry name" value="Semap_dom_sf"/>
</dbReference>
<feature type="domain" description="Sema" evidence="25">
    <location>
        <begin position="27"/>
        <end position="517"/>
    </location>
</feature>
<evidence type="ECO:0000256" key="1">
    <source>
        <dbReference type="ARBA" id="ARBA00004479"/>
    </source>
</evidence>
<dbReference type="SUPFAM" id="SSF101912">
    <property type="entry name" value="Sema domain"/>
    <property type="match status" value="1"/>
</dbReference>
<evidence type="ECO:0000256" key="21">
    <source>
        <dbReference type="PROSITE-ProRule" id="PRU10141"/>
    </source>
</evidence>
<evidence type="ECO:0000256" key="19">
    <source>
        <dbReference type="ARBA" id="ARBA00051243"/>
    </source>
</evidence>
<dbReference type="PROSITE" id="PS51004">
    <property type="entry name" value="SEMA"/>
    <property type="match status" value="1"/>
</dbReference>
<dbReference type="SMART" id="SM00630">
    <property type="entry name" value="Sema"/>
    <property type="match status" value="1"/>
</dbReference>
<dbReference type="InterPro" id="IPR050122">
    <property type="entry name" value="RTK"/>
</dbReference>
<dbReference type="InterPro" id="IPR001627">
    <property type="entry name" value="Semap_dom"/>
</dbReference>
<feature type="region of interest" description="Disordered" evidence="22">
    <location>
        <begin position="1455"/>
        <end position="1487"/>
    </location>
</feature>
<comment type="caution">
    <text evidence="20">Lacks conserved residue(s) required for the propagation of feature annotation.</text>
</comment>
<evidence type="ECO:0000256" key="5">
    <source>
        <dbReference type="ARBA" id="ARBA00022679"/>
    </source>
</evidence>
<accession>A0A7L3T639</accession>
<evidence type="ECO:0000313" key="26">
    <source>
        <dbReference type="EMBL" id="NXV34808.1"/>
    </source>
</evidence>
<dbReference type="GO" id="GO:0006909">
    <property type="term" value="P:phagocytosis"/>
    <property type="evidence" value="ECO:0007669"/>
    <property type="project" value="TreeGrafter"/>
</dbReference>
<gene>
    <name evidence="26" type="primary">Mst1r</name>
    <name evidence="26" type="ORF">RISTRI_R00139</name>
</gene>
<dbReference type="Pfam" id="PF01437">
    <property type="entry name" value="PSI"/>
    <property type="match status" value="1"/>
</dbReference>
<dbReference type="SMART" id="SM00219">
    <property type="entry name" value="TyrKc"/>
    <property type="match status" value="1"/>
</dbReference>
<dbReference type="InterPro" id="IPR008266">
    <property type="entry name" value="Tyr_kinase_AS"/>
</dbReference>
<dbReference type="FunFam" id="2.60.40.10:FF:000679">
    <property type="entry name" value="Macrophage stimulating 1 receptor"/>
    <property type="match status" value="1"/>
</dbReference>
<evidence type="ECO:0000256" key="10">
    <source>
        <dbReference type="ARBA" id="ARBA00022777"/>
    </source>
</evidence>
<keyword evidence="6" id="KW-0812">Transmembrane</keyword>
<feature type="chain" id="PRO_5029660092" description="receptor protein-tyrosine kinase" evidence="23">
    <location>
        <begin position="23"/>
        <end position="1487"/>
    </location>
</feature>
<evidence type="ECO:0000256" key="22">
    <source>
        <dbReference type="SAM" id="MobiDB-lite"/>
    </source>
</evidence>
<keyword evidence="27" id="KW-1185">Reference proteome</keyword>
<dbReference type="EMBL" id="VZUC01000119">
    <property type="protein sequence ID" value="NXV34808.1"/>
    <property type="molecule type" value="Genomic_DNA"/>
</dbReference>
<keyword evidence="18" id="KW-0325">Glycoprotein</keyword>
<dbReference type="InterPro" id="IPR020635">
    <property type="entry name" value="Tyr_kinase_cat_dom"/>
</dbReference>
<evidence type="ECO:0000256" key="3">
    <source>
        <dbReference type="ARBA" id="ARBA00011902"/>
    </source>
</evidence>
<keyword evidence="4" id="KW-0597">Phosphoprotein</keyword>
<dbReference type="FunFam" id="3.30.200.20:FF:000188">
    <property type="entry name" value="Hepatocyte growth factor receptor"/>
    <property type="match status" value="1"/>
</dbReference>
<dbReference type="FunFam" id="2.130.10.10:FF:000194">
    <property type="entry name" value="Macrophage-stimulating 1 receptor a"/>
    <property type="match status" value="1"/>
</dbReference>
<keyword evidence="14" id="KW-0472">Membrane</keyword>
<keyword evidence="16" id="KW-1015">Disulfide bond</keyword>
<comment type="similarity">
    <text evidence="2">Belongs to the plexin family.</text>
</comment>
<dbReference type="Proteomes" id="UP000540089">
    <property type="component" value="Unassembled WGS sequence"/>
</dbReference>
<evidence type="ECO:0000313" key="27">
    <source>
        <dbReference type="Proteomes" id="UP000540089"/>
    </source>
</evidence>
<dbReference type="SMART" id="SM00429">
    <property type="entry name" value="IPT"/>
    <property type="match status" value="3"/>
</dbReference>
<dbReference type="FunFam" id="1.10.510.10:FF:000093">
    <property type="entry name" value="Hepatocyte growth factor receptor"/>
    <property type="match status" value="1"/>
</dbReference>
<evidence type="ECO:0000256" key="6">
    <source>
        <dbReference type="ARBA" id="ARBA00022692"/>
    </source>
</evidence>
<evidence type="ECO:0000256" key="14">
    <source>
        <dbReference type="ARBA" id="ARBA00023136"/>
    </source>
</evidence>
<keyword evidence="7 23" id="KW-0732">Signal</keyword>
<keyword evidence="8" id="KW-0677">Repeat</keyword>
<dbReference type="Gene3D" id="1.10.510.10">
    <property type="entry name" value="Transferase(Phosphotransferase) domain 1"/>
    <property type="match status" value="1"/>
</dbReference>
<name>A0A7L3T639_RISTR</name>
<dbReference type="CDD" id="cd01179">
    <property type="entry name" value="IPT_plexin_repeat2"/>
    <property type="match status" value="1"/>
</dbReference>
<keyword evidence="9 21" id="KW-0547">Nucleotide-binding</keyword>
<evidence type="ECO:0000256" key="16">
    <source>
        <dbReference type="ARBA" id="ARBA00023157"/>
    </source>
</evidence>
<dbReference type="SUPFAM" id="SSF103575">
    <property type="entry name" value="Plexin repeat"/>
    <property type="match status" value="1"/>
</dbReference>
<organism evidence="26 27">
    <name type="scientific">Rissa tridactyla</name>
    <name type="common">Black-legged kittiwake</name>
    <name type="synonym">Larus tridactyla</name>
    <dbReference type="NCBI Taxonomy" id="75485"/>
    <lineage>
        <taxon>Eukaryota</taxon>
        <taxon>Metazoa</taxon>
        <taxon>Chordata</taxon>
        <taxon>Craniata</taxon>
        <taxon>Vertebrata</taxon>
        <taxon>Euteleostomi</taxon>
        <taxon>Archelosauria</taxon>
        <taxon>Archosauria</taxon>
        <taxon>Dinosauria</taxon>
        <taxon>Saurischia</taxon>
        <taxon>Theropoda</taxon>
        <taxon>Coelurosauria</taxon>
        <taxon>Aves</taxon>
        <taxon>Neognathae</taxon>
        <taxon>Neoaves</taxon>
        <taxon>Charadriiformes</taxon>
        <taxon>Laridae</taxon>
        <taxon>Rissa</taxon>
    </lineage>
</organism>
<dbReference type="GO" id="GO:0007169">
    <property type="term" value="P:cell surface receptor protein tyrosine kinase signaling pathway"/>
    <property type="evidence" value="ECO:0007669"/>
    <property type="project" value="TreeGrafter"/>
</dbReference>
<dbReference type="InterPro" id="IPR000719">
    <property type="entry name" value="Prot_kinase_dom"/>
</dbReference>
<comment type="caution">
    <text evidence="26">The sequence shown here is derived from an EMBL/GenBank/DDBJ whole genome shotgun (WGS) entry which is preliminary data.</text>
</comment>
<dbReference type="GO" id="GO:0043235">
    <property type="term" value="C:receptor complex"/>
    <property type="evidence" value="ECO:0007669"/>
    <property type="project" value="TreeGrafter"/>
</dbReference>
<evidence type="ECO:0000256" key="23">
    <source>
        <dbReference type="SAM" id="SignalP"/>
    </source>
</evidence>
<keyword evidence="13" id="KW-1133">Transmembrane helix</keyword>
<evidence type="ECO:0000256" key="15">
    <source>
        <dbReference type="ARBA" id="ARBA00023137"/>
    </source>
</evidence>
<dbReference type="PROSITE" id="PS50011">
    <property type="entry name" value="PROTEIN_KINASE_DOM"/>
    <property type="match status" value="1"/>
</dbReference>
<proteinExistence type="inferred from homology"/>
<dbReference type="InterPro" id="IPR013783">
    <property type="entry name" value="Ig-like_fold"/>
</dbReference>
<keyword evidence="11 21" id="KW-0067">ATP-binding</keyword>
<keyword evidence="12" id="KW-0832">Ubl conjugation</keyword>
<dbReference type="GO" id="GO:0005886">
    <property type="term" value="C:plasma membrane"/>
    <property type="evidence" value="ECO:0007669"/>
    <property type="project" value="TreeGrafter"/>
</dbReference>
<evidence type="ECO:0000256" key="13">
    <source>
        <dbReference type="ARBA" id="ARBA00022989"/>
    </source>
</evidence>
<sequence length="1487" mass="161959">MGPSCCVCLLLMLALAPLGASAWQCPRIPYSSTRNFSIPYVLPSLEAGSPVQNVAVFTDSSGPAAIFVAVRNRILLASPELHILSVLITGPVGSAECEICRLCPAITDGPEDTDNVLLLLDPLEPWLYSCGTARRGLCYQHQLEVWDGKVAITTTHCLYSATGNSPPSCPDCVASPLGTSATVVATSYASFFYLGSTINSSVAAQYSPQSVSVRRLKGTLDGFSNDFQWLTVLPQYRDNYTIHYVHSFADGDHVYFLTVQPERPGSAAYHTRLARLSTHERDLRHYRELVLDCRFESKRRRRRSIEGDTERDVTYNVLQAAHAARPGARLARELGINDTDTVLFGAFAESWPESRVPREDSAVCAFPLHLLNQAMEEGMEKCCGTGHQPLLRGLSFFQPVEYCPHNVNLSAPVVNTSCWDQPTLVPATSYKVDLFNGHLSGILLTSIFVTALGDVTVAHLGTAEGRIFQMVLQRSSSYLLTLSNFSLGEPGPVRGAMGLQSRLLFFTTGTKVWRLNVTGPGCRHFSTCQRCLRAERFMGCGWCGDGCTRHHECTGPWVQDSCPPVLTDFHPRSAPLRGRTRVTLCGMTFHSRLDPDPRRSPPGAYRVTVGQRGCAVLLEESRSHRPLPTSRRKDFVDVLVCEMEPGGPAAVGGPADVVLTVDEPARPSGFHVHGSATLGGFVFVEPRISSLHPLFGPRGGGTHLLLHGTHLSAGSSWRVMVNGSECPLAGQPRQGDGVIQCTSPAVGGLGAAWVSLWIDEEEFPAPLPFQYRPNPFVSAVIPTCSFEGSMLTVIGTHLDSVYRAKIRFEASGVRTKATECESPQAPERLLCRSPAFPFESKVETAPGNLSVLLDGGAGHWLFRLRYYPQPKVFPLEQEGKRLRLKPGEDEIEVHQLGLDAVAACLNITMTVGGRDCHPNVLKNEVTCRLPRELHLPPDGAPVEVSTPRVGEPPPGVPNPIPAEPLLPQICMNGACEALGWVLPAATSLDLAASLALGTGVTFLLCCVLAAVLLRWRWRKRGGECCAPPGTPLSPGPPPCHPLPTPLLPTGTENLELLAQPGRSDTPATTQRPGVDYREVLGKWVSPAGGGVLGACPSPHPASACAAVLPTAGSPGPVGPRARFAGAGAGAGRAAGGSPVPLLRATSCCLEDLQPELLEEVKDILIPEERLVTHRHRVIGKGHFGSVYHGTYVDPLLGELHCAVKSLHRITDVEEVEEFLREGILMKSFHHPQVLSLLGVCLPRHGLPLVVLPYMRHGDLRHFIRAQERSPTVKDLIGFGLQVALGMEYLAEKKFVHRDLAARNCMLDESLTVKVADFGLARDVFGKEYYSIRQHRHAKLPVKWMALESLQTQKFTTKSDVWSFGVLMWELLTRGASPYPGVDPYDMARYLLRGRRLPQPRHCPDTLYGVMLSCWAPAPEERPSFTGLVGELKHVLATLEGEHYVNLAVTYINLERGPPFPPAPPGQLPDGEDEDEDNKEGEEDEEEE</sequence>
<evidence type="ECO:0000256" key="8">
    <source>
        <dbReference type="ARBA" id="ARBA00022737"/>
    </source>
</evidence>
<dbReference type="Gene3D" id="2.60.40.10">
    <property type="entry name" value="Immunoglobulins"/>
    <property type="match status" value="2"/>
</dbReference>
<dbReference type="FunFam" id="3.30.1680.10:FF:000006">
    <property type="entry name" value="Macrophage-stimulating 1 receptor b"/>
    <property type="match status" value="1"/>
</dbReference>
<dbReference type="GO" id="GO:0005524">
    <property type="term" value="F:ATP binding"/>
    <property type="evidence" value="ECO:0007669"/>
    <property type="project" value="UniProtKB-UniRule"/>
</dbReference>
<dbReference type="PANTHER" id="PTHR24416:SF564">
    <property type="entry name" value="MACROPHAGE-STIMULATING PROTEIN RECEPTOR"/>
    <property type="match status" value="1"/>
</dbReference>
<feature type="binding site" evidence="21">
    <location>
        <position position="1204"/>
    </location>
    <ligand>
        <name>ATP</name>
        <dbReference type="ChEBI" id="CHEBI:30616"/>
    </ligand>
</feature>
<dbReference type="CDD" id="cd00102">
    <property type="entry name" value="IPT"/>
    <property type="match status" value="1"/>
</dbReference>
<dbReference type="EC" id="2.7.10.1" evidence="3"/>
<feature type="compositionally biased region" description="Acidic residues" evidence="22">
    <location>
        <begin position="1469"/>
        <end position="1487"/>
    </location>
</feature>
<evidence type="ECO:0000256" key="4">
    <source>
        <dbReference type="ARBA" id="ARBA00022553"/>
    </source>
</evidence>
<comment type="catalytic activity">
    <reaction evidence="19">
        <text>L-tyrosyl-[protein] + ATP = O-phospho-L-tyrosyl-[protein] + ADP + H(+)</text>
        <dbReference type="Rhea" id="RHEA:10596"/>
        <dbReference type="Rhea" id="RHEA-COMP:10136"/>
        <dbReference type="Rhea" id="RHEA-COMP:20101"/>
        <dbReference type="ChEBI" id="CHEBI:15378"/>
        <dbReference type="ChEBI" id="CHEBI:30616"/>
        <dbReference type="ChEBI" id="CHEBI:46858"/>
        <dbReference type="ChEBI" id="CHEBI:61978"/>
        <dbReference type="ChEBI" id="CHEBI:456216"/>
        <dbReference type="EC" id="2.7.10.1"/>
    </reaction>
</comment>
<feature type="domain" description="Protein kinase" evidence="24">
    <location>
        <begin position="1172"/>
        <end position="1436"/>
    </location>
</feature>
<evidence type="ECO:0000256" key="20">
    <source>
        <dbReference type="PROSITE-ProRule" id="PRU00352"/>
    </source>
</evidence>
<keyword evidence="10" id="KW-0418">Kinase</keyword>
<reference evidence="26 27" key="1">
    <citation type="submission" date="2019-09" db="EMBL/GenBank/DDBJ databases">
        <title>Bird 10,000 Genomes (B10K) Project - Family phase.</title>
        <authorList>
            <person name="Zhang G."/>
        </authorList>
    </citation>
    <scope>NUCLEOTIDE SEQUENCE [LARGE SCALE GENOMIC DNA]</scope>
    <source>
        <strain evidence="26">OUT-0021</strain>
        <tissue evidence="26">Blood</tissue>
    </source>
</reference>
<evidence type="ECO:0000256" key="9">
    <source>
        <dbReference type="ARBA" id="ARBA00022741"/>
    </source>
</evidence>
<dbReference type="SUPFAM" id="SSF56112">
    <property type="entry name" value="Protein kinase-like (PK-like)"/>
    <property type="match status" value="1"/>
</dbReference>
<dbReference type="PANTHER" id="PTHR24416">
    <property type="entry name" value="TYROSINE-PROTEIN KINASE RECEPTOR"/>
    <property type="match status" value="1"/>
</dbReference>
<dbReference type="PRINTS" id="PR00109">
    <property type="entry name" value="TYRKINASE"/>
</dbReference>
<feature type="signal peptide" evidence="23">
    <location>
        <begin position="1"/>
        <end position="22"/>
    </location>
</feature>
<feature type="non-terminal residue" evidence="26">
    <location>
        <position position="1487"/>
    </location>
</feature>
<dbReference type="SUPFAM" id="SSF81296">
    <property type="entry name" value="E set domains"/>
    <property type="match status" value="3"/>
</dbReference>
<dbReference type="Gene3D" id="3.30.1680.10">
    <property type="entry name" value="ligand-binding face of the semaphorins, domain 2"/>
    <property type="match status" value="1"/>
</dbReference>
<keyword evidence="5" id="KW-0808">Transferase</keyword>
<dbReference type="InterPro" id="IPR001245">
    <property type="entry name" value="Ser-Thr/Tyr_kinase_cat_dom"/>
</dbReference>
<dbReference type="Pfam" id="PF01833">
    <property type="entry name" value="TIG"/>
    <property type="match status" value="1"/>
</dbReference>